<dbReference type="PANTHER" id="PTHR23338">
    <property type="entry name" value="SMALL NUCLEAR RIBONUCLEOPROTEIN SM"/>
    <property type="match status" value="1"/>
</dbReference>
<comment type="subcellular location">
    <subcellularLocation>
        <location evidence="1">Nucleus</location>
    </subcellularLocation>
</comment>
<dbReference type="GO" id="GO:0006396">
    <property type="term" value="P:RNA processing"/>
    <property type="evidence" value="ECO:0007669"/>
    <property type="project" value="InterPro"/>
</dbReference>
<keyword evidence="6" id="KW-1185">Reference proteome</keyword>
<feature type="domain" description="Sm" evidence="4">
    <location>
        <begin position="2"/>
        <end position="71"/>
    </location>
</feature>
<dbReference type="Gene3D" id="2.30.30.100">
    <property type="match status" value="1"/>
</dbReference>
<comment type="caution">
    <text evidence="5">The sequence shown here is derived from an EMBL/GenBank/DDBJ whole genome shotgun (WGS) entry which is preliminary data.</text>
</comment>
<dbReference type="InterPro" id="IPR027141">
    <property type="entry name" value="LSm4/Sm_D1/D3"/>
</dbReference>
<dbReference type="GO" id="GO:0097525">
    <property type="term" value="C:spliceosomal snRNP complex"/>
    <property type="evidence" value="ECO:0007669"/>
    <property type="project" value="UniProtKB-ARBA"/>
</dbReference>
<dbReference type="EMBL" id="BTGC01000003">
    <property type="protein sequence ID" value="GMM51182.1"/>
    <property type="molecule type" value="Genomic_DNA"/>
</dbReference>
<evidence type="ECO:0000313" key="5">
    <source>
        <dbReference type="EMBL" id="GMM51182.1"/>
    </source>
</evidence>
<organism evidence="5 6">
    <name type="scientific">Starmerella bacillaris</name>
    <name type="common">Yeast</name>
    <name type="synonym">Candida zemplinina</name>
    <dbReference type="NCBI Taxonomy" id="1247836"/>
    <lineage>
        <taxon>Eukaryota</taxon>
        <taxon>Fungi</taxon>
        <taxon>Dikarya</taxon>
        <taxon>Ascomycota</taxon>
        <taxon>Saccharomycotina</taxon>
        <taxon>Dipodascomycetes</taxon>
        <taxon>Dipodascales</taxon>
        <taxon>Trichomonascaceae</taxon>
        <taxon>Starmerella</taxon>
    </lineage>
</organism>
<evidence type="ECO:0000256" key="2">
    <source>
        <dbReference type="ARBA" id="ARBA00023242"/>
    </source>
</evidence>
<dbReference type="InterPro" id="IPR010920">
    <property type="entry name" value="LSM_dom_sf"/>
</dbReference>
<sequence length="97" mass="10878">MLPLSLLNASQGLVVTVECKSGRVYTGKMLACDLYMNITISDAVCATTKQVTPELYIRGYSIKQVNIPEHLLDDIVNERASKRQELRTVTPKPNRVR</sequence>
<accession>A0AAV5RJ09</accession>
<evidence type="ECO:0000256" key="3">
    <source>
        <dbReference type="ARBA" id="ARBA00023274"/>
    </source>
</evidence>
<protein>
    <recommendedName>
        <fullName evidence="4">Sm domain-containing protein</fullName>
    </recommendedName>
</protein>
<evidence type="ECO:0000259" key="4">
    <source>
        <dbReference type="PROSITE" id="PS52002"/>
    </source>
</evidence>
<keyword evidence="3" id="KW-0687">Ribonucleoprotein</keyword>
<dbReference type="Pfam" id="PF01423">
    <property type="entry name" value="LSM"/>
    <property type="match status" value="1"/>
</dbReference>
<dbReference type="InterPro" id="IPR001163">
    <property type="entry name" value="Sm_dom_euk/arc"/>
</dbReference>
<keyword evidence="2" id="KW-0539">Nucleus</keyword>
<dbReference type="InterPro" id="IPR047575">
    <property type="entry name" value="Sm"/>
</dbReference>
<dbReference type="SMART" id="SM00651">
    <property type="entry name" value="Sm"/>
    <property type="match status" value="1"/>
</dbReference>
<proteinExistence type="predicted"/>
<dbReference type="Proteomes" id="UP001362899">
    <property type="component" value="Unassembled WGS sequence"/>
</dbReference>
<gene>
    <name evidence="5" type="ORF">DASB73_021400</name>
</gene>
<reference evidence="5 6" key="1">
    <citation type="journal article" date="2023" name="Elife">
        <title>Identification of key yeast species and microbe-microbe interactions impacting larval growth of Drosophila in the wild.</title>
        <authorList>
            <person name="Mure A."/>
            <person name="Sugiura Y."/>
            <person name="Maeda R."/>
            <person name="Honda K."/>
            <person name="Sakurai N."/>
            <person name="Takahashi Y."/>
            <person name="Watada M."/>
            <person name="Katoh T."/>
            <person name="Gotoh A."/>
            <person name="Gotoh Y."/>
            <person name="Taniguchi I."/>
            <person name="Nakamura K."/>
            <person name="Hayashi T."/>
            <person name="Katayama T."/>
            <person name="Uemura T."/>
            <person name="Hattori Y."/>
        </authorList>
    </citation>
    <scope>NUCLEOTIDE SEQUENCE [LARGE SCALE GENOMIC DNA]</scope>
    <source>
        <strain evidence="5 6">SB-73</strain>
    </source>
</reference>
<dbReference type="AlphaFoldDB" id="A0AAV5RJ09"/>
<evidence type="ECO:0000313" key="6">
    <source>
        <dbReference type="Proteomes" id="UP001362899"/>
    </source>
</evidence>
<dbReference type="PROSITE" id="PS52002">
    <property type="entry name" value="SM"/>
    <property type="match status" value="1"/>
</dbReference>
<dbReference type="GO" id="GO:0003723">
    <property type="term" value="F:RNA binding"/>
    <property type="evidence" value="ECO:0007669"/>
    <property type="project" value="InterPro"/>
</dbReference>
<evidence type="ECO:0000256" key="1">
    <source>
        <dbReference type="ARBA" id="ARBA00004123"/>
    </source>
</evidence>
<dbReference type="SUPFAM" id="SSF50182">
    <property type="entry name" value="Sm-like ribonucleoproteins"/>
    <property type="match status" value="1"/>
</dbReference>
<name>A0AAV5RJ09_STABA</name>